<proteinExistence type="predicted"/>
<accession>A0A699HH01</accession>
<sequence>MRYGGICFHCTNPNSLNFSDYSPQPQYETYLCELCGNDSYYGYDCPPRFPLVYEQEPSYNQNDNDNYYPHNSSSFLCCENYRGPHATFQCQHINQNFYNSNSFDFDQFQPPQYPFIHPLPQETSEEMLQTRENLMQSIQSFLKKFNRISFRETPKVLTQDWDKFFEIQHAQPEDTRELLRKLLEDLQIINEELTEYINSLSWNRPAFYDESPIAIAPVLPTEKPNNSLSMEDEHLSTISKIESDEIIKSSVEDLVPIPSESKSILDNMCDLPFCDNSPPLDVLTDHFELFSDFNDDCTSSDDDYFEDIDYVEASPLDSELVSLEEVKDEILRAKLLNIHLLIDKIESLNNNPTPDCVLKSPSLSFFSYSDNSFPKFESFSDHTEETSSGSTTTHVDNSPPEYDSFLFEIEPDQGELASIVIEVILREPYVHVLNELLTHPTLYQDSDFSPSHDSLKFKNKIFNPEIFIEVQSERLLSREEFSISFIHDPLYPVFDTLLPFSSKNEDKVFKPGILSYLLVSHRDKTTSNFSKNPIMMYGGDIPLLDVLYLYFYPL</sequence>
<evidence type="ECO:0000256" key="1">
    <source>
        <dbReference type="SAM" id="MobiDB-lite"/>
    </source>
</evidence>
<organism evidence="2">
    <name type="scientific">Tanacetum cinerariifolium</name>
    <name type="common">Dalmatian daisy</name>
    <name type="synonym">Chrysanthemum cinerariifolium</name>
    <dbReference type="NCBI Taxonomy" id="118510"/>
    <lineage>
        <taxon>Eukaryota</taxon>
        <taxon>Viridiplantae</taxon>
        <taxon>Streptophyta</taxon>
        <taxon>Embryophyta</taxon>
        <taxon>Tracheophyta</taxon>
        <taxon>Spermatophyta</taxon>
        <taxon>Magnoliopsida</taxon>
        <taxon>eudicotyledons</taxon>
        <taxon>Gunneridae</taxon>
        <taxon>Pentapetalae</taxon>
        <taxon>asterids</taxon>
        <taxon>campanulids</taxon>
        <taxon>Asterales</taxon>
        <taxon>Asteraceae</taxon>
        <taxon>Asteroideae</taxon>
        <taxon>Anthemideae</taxon>
        <taxon>Anthemidinae</taxon>
        <taxon>Tanacetum</taxon>
    </lineage>
</organism>
<gene>
    <name evidence="2" type="ORF">Tci_363918</name>
</gene>
<feature type="region of interest" description="Disordered" evidence="1">
    <location>
        <begin position="379"/>
        <end position="399"/>
    </location>
</feature>
<evidence type="ECO:0000313" key="2">
    <source>
        <dbReference type="EMBL" id="GEX91943.1"/>
    </source>
</evidence>
<comment type="caution">
    <text evidence="2">The sequence shown here is derived from an EMBL/GenBank/DDBJ whole genome shotgun (WGS) entry which is preliminary data.</text>
</comment>
<protein>
    <recommendedName>
        <fullName evidence="3">Reverse transcriptase domain-containing protein</fullName>
    </recommendedName>
</protein>
<dbReference type="AlphaFoldDB" id="A0A699HH01"/>
<name>A0A699HH01_TANCI</name>
<evidence type="ECO:0008006" key="3">
    <source>
        <dbReference type="Google" id="ProtNLM"/>
    </source>
</evidence>
<dbReference type="EMBL" id="BKCJ010139002">
    <property type="protein sequence ID" value="GEX91943.1"/>
    <property type="molecule type" value="Genomic_DNA"/>
</dbReference>
<reference evidence="2" key="1">
    <citation type="journal article" date="2019" name="Sci. Rep.">
        <title>Draft genome of Tanacetum cinerariifolium, the natural source of mosquito coil.</title>
        <authorList>
            <person name="Yamashiro T."/>
            <person name="Shiraishi A."/>
            <person name="Satake H."/>
            <person name="Nakayama K."/>
        </authorList>
    </citation>
    <scope>NUCLEOTIDE SEQUENCE</scope>
</reference>